<evidence type="ECO:0000313" key="2">
    <source>
        <dbReference type="Proteomes" id="UP001073227"/>
    </source>
</evidence>
<accession>A0ABT3Z7Q6</accession>
<dbReference type="RefSeq" id="WP_267653403.1">
    <property type="nucleotide sequence ID" value="NZ_JAOVZR010000001.1"/>
</dbReference>
<reference evidence="1" key="1">
    <citation type="submission" date="2022-10" db="EMBL/GenBank/DDBJ databases">
        <title>Hoeflea sp. G2-23, isolated from marine algae.</title>
        <authorList>
            <person name="Kristyanto S."/>
            <person name="Kim J.M."/>
            <person name="Jeon C.O."/>
        </authorList>
    </citation>
    <scope>NUCLEOTIDE SEQUENCE</scope>
    <source>
        <strain evidence="1">G2-23</strain>
    </source>
</reference>
<dbReference type="Proteomes" id="UP001073227">
    <property type="component" value="Unassembled WGS sequence"/>
</dbReference>
<evidence type="ECO:0000313" key="1">
    <source>
        <dbReference type="EMBL" id="MCY0147807.1"/>
    </source>
</evidence>
<proteinExistence type="predicted"/>
<gene>
    <name evidence="1" type="ORF">OEG84_08780</name>
</gene>
<dbReference type="EMBL" id="JAOVZR010000001">
    <property type="protein sequence ID" value="MCY0147807.1"/>
    <property type="molecule type" value="Genomic_DNA"/>
</dbReference>
<comment type="caution">
    <text evidence="1">The sequence shown here is derived from an EMBL/GenBank/DDBJ whole genome shotgun (WGS) entry which is preliminary data.</text>
</comment>
<name>A0ABT3Z7Q6_9HYPH</name>
<protein>
    <submittedName>
        <fullName evidence="1">Uncharacterized protein</fullName>
    </submittedName>
</protein>
<sequence length="78" mass="8677">MKSPRLPPDHPNYGRELEAELEPLMTEIVDRVVAAGWSKDAVWTALISLVADLEHSTFASAETDKLVAEVISLLDNFR</sequence>
<organism evidence="1 2">
    <name type="scientific">Hoeflea algicola</name>
    <dbReference type="NCBI Taxonomy" id="2983763"/>
    <lineage>
        <taxon>Bacteria</taxon>
        <taxon>Pseudomonadati</taxon>
        <taxon>Pseudomonadota</taxon>
        <taxon>Alphaproteobacteria</taxon>
        <taxon>Hyphomicrobiales</taxon>
        <taxon>Rhizobiaceae</taxon>
        <taxon>Hoeflea</taxon>
    </lineage>
</organism>
<keyword evidence="2" id="KW-1185">Reference proteome</keyword>